<evidence type="ECO:0000313" key="1">
    <source>
        <dbReference type="EMBL" id="KAL3701864.1"/>
    </source>
</evidence>
<comment type="caution">
    <text evidence="1">The sequence shown here is derived from an EMBL/GenBank/DDBJ whole genome shotgun (WGS) entry which is preliminary data.</text>
</comment>
<name>A0ABD3IH28_9MARC</name>
<organism evidence="1 2">
    <name type="scientific">Riccia sorocarpa</name>
    <dbReference type="NCBI Taxonomy" id="122646"/>
    <lineage>
        <taxon>Eukaryota</taxon>
        <taxon>Viridiplantae</taxon>
        <taxon>Streptophyta</taxon>
        <taxon>Embryophyta</taxon>
        <taxon>Marchantiophyta</taxon>
        <taxon>Marchantiopsida</taxon>
        <taxon>Marchantiidae</taxon>
        <taxon>Marchantiales</taxon>
        <taxon>Ricciaceae</taxon>
        <taxon>Riccia</taxon>
    </lineage>
</organism>
<reference evidence="1 2" key="1">
    <citation type="submission" date="2024-09" db="EMBL/GenBank/DDBJ databases">
        <title>Chromosome-scale assembly of Riccia sorocarpa.</title>
        <authorList>
            <person name="Paukszto L."/>
        </authorList>
    </citation>
    <scope>NUCLEOTIDE SEQUENCE [LARGE SCALE GENOMIC DNA]</scope>
    <source>
        <strain evidence="1">LP-2024</strain>
        <tissue evidence="1">Aerial parts of the thallus</tissue>
    </source>
</reference>
<proteinExistence type="predicted"/>
<sequence>MRDQERAGTEAGCPLLSSSRRVVIVVFVIVGHRRRTTRCIVVFVVGFETKRSNPALSILLGNNVERSFSSEWMVEHAGSEACGSGSRMPFVVVVSSWCHRHLCRRRSSSSDSTMHRHLRRGVRNKGSVSAFWHSIASWQCGVVVVGERRPGYVHYDL</sequence>
<protein>
    <submittedName>
        <fullName evidence="1">Uncharacterized protein</fullName>
    </submittedName>
</protein>
<dbReference type="EMBL" id="JBJQOH010000001">
    <property type="protein sequence ID" value="KAL3701864.1"/>
    <property type="molecule type" value="Genomic_DNA"/>
</dbReference>
<gene>
    <name evidence="1" type="ORF">R1sor_019886</name>
</gene>
<evidence type="ECO:0000313" key="2">
    <source>
        <dbReference type="Proteomes" id="UP001633002"/>
    </source>
</evidence>
<dbReference type="AlphaFoldDB" id="A0ABD3IH28"/>
<keyword evidence="2" id="KW-1185">Reference proteome</keyword>
<accession>A0ABD3IH28</accession>
<dbReference type="Proteomes" id="UP001633002">
    <property type="component" value="Unassembled WGS sequence"/>
</dbReference>